<organism evidence="14 15">
    <name type="scientific">Candidatus Glassbacteria bacterium RIFCSPLOWO2_12_FULL_58_11</name>
    <dbReference type="NCBI Taxonomy" id="1817867"/>
    <lineage>
        <taxon>Bacteria</taxon>
        <taxon>Candidatus Glassiibacteriota</taxon>
    </lineage>
</organism>
<dbReference type="Pfam" id="PF00334">
    <property type="entry name" value="NDK"/>
    <property type="match status" value="1"/>
</dbReference>
<dbReference type="InterPro" id="IPR036850">
    <property type="entry name" value="NDK-like_dom_sf"/>
</dbReference>
<keyword evidence="10" id="KW-0546">Nucleotide metabolism</keyword>
<dbReference type="PANTHER" id="PTHR46161">
    <property type="entry name" value="NUCLEOSIDE DIPHOSPHATE KINASE"/>
    <property type="match status" value="1"/>
</dbReference>
<evidence type="ECO:0000256" key="8">
    <source>
        <dbReference type="ARBA" id="ARBA00022840"/>
    </source>
</evidence>
<dbReference type="GO" id="GO:0005524">
    <property type="term" value="F:ATP binding"/>
    <property type="evidence" value="ECO:0007669"/>
    <property type="project" value="UniProtKB-KW"/>
</dbReference>
<comment type="similarity">
    <text evidence="2 11 12">Belongs to the NDK family.</text>
</comment>
<dbReference type="NCBIfam" id="NF001908">
    <property type="entry name" value="PRK00668.1"/>
    <property type="match status" value="1"/>
</dbReference>
<evidence type="ECO:0000256" key="6">
    <source>
        <dbReference type="ARBA" id="ARBA00022741"/>
    </source>
</evidence>
<evidence type="ECO:0000256" key="12">
    <source>
        <dbReference type="RuleBase" id="RU004011"/>
    </source>
</evidence>
<dbReference type="STRING" id="1817867.A3F83_16770"/>
<dbReference type="EC" id="2.7.4.6" evidence="3"/>
<evidence type="ECO:0000256" key="9">
    <source>
        <dbReference type="ARBA" id="ARBA00022842"/>
    </source>
</evidence>
<protein>
    <recommendedName>
        <fullName evidence="3">nucleoside-diphosphate kinase</fullName>
        <ecNumber evidence="3">2.7.4.6</ecNumber>
    </recommendedName>
</protein>
<evidence type="ECO:0000256" key="4">
    <source>
        <dbReference type="ARBA" id="ARBA00022679"/>
    </source>
</evidence>
<dbReference type="AlphaFoldDB" id="A0A1F5YLM9"/>
<feature type="active site" description="Pros-phosphohistidine intermediate" evidence="11">
    <location>
        <position position="113"/>
    </location>
</feature>
<dbReference type="GO" id="GO:0006241">
    <property type="term" value="P:CTP biosynthetic process"/>
    <property type="evidence" value="ECO:0007669"/>
    <property type="project" value="InterPro"/>
</dbReference>
<evidence type="ECO:0000256" key="2">
    <source>
        <dbReference type="ARBA" id="ARBA00008142"/>
    </source>
</evidence>
<keyword evidence="6" id="KW-0547">Nucleotide-binding</keyword>
<evidence type="ECO:0000313" key="14">
    <source>
        <dbReference type="EMBL" id="OGG01056.1"/>
    </source>
</evidence>
<dbReference type="PANTHER" id="PTHR46161:SF3">
    <property type="entry name" value="NUCLEOSIDE DIPHOSPHATE KINASE DDB_G0292928-RELATED"/>
    <property type="match status" value="1"/>
</dbReference>
<keyword evidence="5" id="KW-0479">Metal-binding</keyword>
<feature type="binding site" evidence="11">
    <location>
        <position position="100"/>
    </location>
    <ligand>
        <name>ATP</name>
        <dbReference type="ChEBI" id="CHEBI:30616"/>
    </ligand>
</feature>
<dbReference type="GO" id="GO:0046872">
    <property type="term" value="F:metal ion binding"/>
    <property type="evidence" value="ECO:0007669"/>
    <property type="project" value="UniProtKB-KW"/>
</dbReference>
<dbReference type="GO" id="GO:0006183">
    <property type="term" value="P:GTP biosynthetic process"/>
    <property type="evidence" value="ECO:0007669"/>
    <property type="project" value="InterPro"/>
</dbReference>
<feature type="binding site" evidence="11">
    <location>
        <position position="89"/>
    </location>
    <ligand>
        <name>ATP</name>
        <dbReference type="ChEBI" id="CHEBI:30616"/>
    </ligand>
</feature>
<keyword evidence="8" id="KW-0067">ATP-binding</keyword>
<dbReference type="SUPFAM" id="SSF54919">
    <property type="entry name" value="Nucleoside diphosphate kinase, NDK"/>
    <property type="match status" value="1"/>
</dbReference>
<evidence type="ECO:0000259" key="13">
    <source>
        <dbReference type="SMART" id="SM00562"/>
    </source>
</evidence>
<dbReference type="Proteomes" id="UP000179129">
    <property type="component" value="Unassembled WGS sequence"/>
</dbReference>
<dbReference type="Gene3D" id="3.30.70.141">
    <property type="entry name" value="Nucleoside diphosphate kinase-like domain"/>
    <property type="match status" value="1"/>
</dbReference>
<keyword evidence="7 14" id="KW-0418">Kinase</keyword>
<feature type="binding site" evidence="11">
    <location>
        <position position="55"/>
    </location>
    <ligand>
        <name>ATP</name>
        <dbReference type="ChEBI" id="CHEBI:30616"/>
    </ligand>
</feature>
<dbReference type="GO" id="GO:0004550">
    <property type="term" value="F:nucleoside diphosphate kinase activity"/>
    <property type="evidence" value="ECO:0007669"/>
    <property type="project" value="UniProtKB-EC"/>
</dbReference>
<dbReference type="PRINTS" id="PR01243">
    <property type="entry name" value="NUCDPKINASE"/>
</dbReference>
<gene>
    <name evidence="14" type="ORF">A3F83_16770</name>
</gene>
<comment type="cofactor">
    <cofactor evidence="1">
        <name>Mg(2+)</name>
        <dbReference type="ChEBI" id="CHEBI:18420"/>
    </cofactor>
</comment>
<dbReference type="InterPro" id="IPR034907">
    <property type="entry name" value="NDK-like_dom"/>
</dbReference>
<proteinExistence type="inferred from homology"/>
<keyword evidence="4" id="KW-0808">Transferase</keyword>
<feature type="binding site" evidence="11">
    <location>
        <position position="110"/>
    </location>
    <ligand>
        <name>ATP</name>
        <dbReference type="ChEBI" id="CHEBI:30616"/>
    </ligand>
</feature>
<evidence type="ECO:0000256" key="5">
    <source>
        <dbReference type="ARBA" id="ARBA00022723"/>
    </source>
</evidence>
<reference evidence="14 15" key="1">
    <citation type="journal article" date="2016" name="Nat. Commun.">
        <title>Thousands of microbial genomes shed light on interconnected biogeochemical processes in an aquifer system.</title>
        <authorList>
            <person name="Anantharaman K."/>
            <person name="Brown C.T."/>
            <person name="Hug L.A."/>
            <person name="Sharon I."/>
            <person name="Castelle C.J."/>
            <person name="Probst A.J."/>
            <person name="Thomas B.C."/>
            <person name="Singh A."/>
            <person name="Wilkins M.J."/>
            <person name="Karaoz U."/>
            <person name="Brodie E.L."/>
            <person name="Williams K.H."/>
            <person name="Hubbard S.S."/>
            <person name="Banfield J.F."/>
        </authorList>
    </citation>
    <scope>NUCLEOTIDE SEQUENCE [LARGE SCALE GENOMIC DNA]</scope>
</reference>
<feature type="binding site" evidence="11">
    <location>
        <position position="83"/>
    </location>
    <ligand>
        <name>ATP</name>
        <dbReference type="ChEBI" id="CHEBI:30616"/>
    </ligand>
</feature>
<sequence length="139" mass="15160">MTLTIIKPDSVASGKAGRILAHLEGAGFSIRAMRMTRLSREAAAEFYAEHRGKGFFEPLIEFMTSGPVIVAALSREDAVAELRRVIGATDPAEAELSTVRAIFAESKTRNAIHGSDSDNSARRELDFFFSRVELVQNCG</sequence>
<dbReference type="EMBL" id="MFIX01000228">
    <property type="protein sequence ID" value="OGG01056.1"/>
    <property type="molecule type" value="Genomic_DNA"/>
</dbReference>
<accession>A0A1F5YLM9</accession>
<dbReference type="GO" id="GO:0006228">
    <property type="term" value="P:UTP biosynthetic process"/>
    <property type="evidence" value="ECO:0007669"/>
    <property type="project" value="InterPro"/>
</dbReference>
<comment type="caution">
    <text evidence="14">The sequence shown here is derived from an EMBL/GenBank/DDBJ whole genome shotgun (WGS) entry which is preliminary data.</text>
</comment>
<dbReference type="FunFam" id="3.30.70.141:FF:000017">
    <property type="entry name" value="Nucleoside diphosphate kinase"/>
    <property type="match status" value="1"/>
</dbReference>
<evidence type="ECO:0000256" key="7">
    <source>
        <dbReference type="ARBA" id="ARBA00022777"/>
    </source>
</evidence>
<evidence type="ECO:0000256" key="10">
    <source>
        <dbReference type="ARBA" id="ARBA00023080"/>
    </source>
</evidence>
<dbReference type="CDD" id="cd04413">
    <property type="entry name" value="NDPk_I"/>
    <property type="match status" value="1"/>
</dbReference>
<evidence type="ECO:0000256" key="1">
    <source>
        <dbReference type="ARBA" id="ARBA00001946"/>
    </source>
</evidence>
<name>A0A1F5YLM9_9BACT</name>
<evidence type="ECO:0000313" key="15">
    <source>
        <dbReference type="Proteomes" id="UP000179129"/>
    </source>
</evidence>
<dbReference type="SMART" id="SM00562">
    <property type="entry name" value="NDK"/>
    <property type="match status" value="1"/>
</dbReference>
<evidence type="ECO:0000256" key="3">
    <source>
        <dbReference type="ARBA" id="ARBA00012966"/>
    </source>
</evidence>
<keyword evidence="9" id="KW-0460">Magnesium</keyword>
<dbReference type="InterPro" id="IPR001564">
    <property type="entry name" value="Nucleoside_diP_kinase"/>
</dbReference>
<evidence type="ECO:0000256" key="11">
    <source>
        <dbReference type="PROSITE-ProRule" id="PRU00706"/>
    </source>
</evidence>
<feature type="binding site" evidence="11">
    <location>
        <position position="7"/>
    </location>
    <ligand>
        <name>ATP</name>
        <dbReference type="ChEBI" id="CHEBI:30616"/>
    </ligand>
</feature>
<dbReference type="PROSITE" id="PS51374">
    <property type="entry name" value="NDPK_LIKE"/>
    <property type="match status" value="1"/>
</dbReference>
<feature type="domain" description="Nucleoside diphosphate kinase-like" evidence="13">
    <location>
        <begin position="2"/>
        <end position="136"/>
    </location>
</feature>